<dbReference type="AlphaFoldDB" id="A0A8H7CK67"/>
<dbReference type="Pfam" id="PF13013">
    <property type="entry name" value="F-box-like_2"/>
    <property type="match status" value="1"/>
</dbReference>
<evidence type="ECO:0000313" key="2">
    <source>
        <dbReference type="EMBL" id="KAF7338997.1"/>
    </source>
</evidence>
<dbReference type="Gene3D" id="3.80.10.10">
    <property type="entry name" value="Ribonuclease Inhibitor"/>
    <property type="match status" value="1"/>
</dbReference>
<proteinExistence type="predicted"/>
<keyword evidence="3" id="KW-1185">Reference proteome</keyword>
<evidence type="ECO:0000259" key="1">
    <source>
        <dbReference type="Pfam" id="PF13013"/>
    </source>
</evidence>
<sequence length="306" mass="35164">MSTASYSLTDLPIELLEEITSHYPYPPTHPRYSRLQDKLLQRQRQDRLQILRSLSQSCSLLRRAFLPLLWERFYAHRTSFHQDDTTEAFVAHLFPYIKSVHIEMSWHRDTREPVFRFLRFLCTLPNLTGLHLHPVSRGLVPILSHAFSNVILPTVTTLQTQGWMQPIFPSFPNVKTLTLPFPSRSLSDVTTSFPHLEAFSGLRVSVEMSLIEDLQSLPHLRALDIWSPVYLETAPLFARLGDLPHFSELSVVHDEGTKDALSMDAMIQLCTSALRASESSYPKVLTVWHRKPDRIDVVPRTISLNS</sequence>
<dbReference type="Proteomes" id="UP000620124">
    <property type="component" value="Unassembled WGS sequence"/>
</dbReference>
<comment type="caution">
    <text evidence="2">The sequence shown here is derived from an EMBL/GenBank/DDBJ whole genome shotgun (WGS) entry which is preliminary data.</text>
</comment>
<dbReference type="InterPro" id="IPR001810">
    <property type="entry name" value="F-box_dom"/>
</dbReference>
<dbReference type="OrthoDB" id="10439870at2759"/>
<accession>A0A8H7CK67</accession>
<evidence type="ECO:0000313" key="3">
    <source>
        <dbReference type="Proteomes" id="UP000620124"/>
    </source>
</evidence>
<gene>
    <name evidence="2" type="ORF">MVEN_01975900</name>
</gene>
<dbReference type="EMBL" id="JACAZI010000020">
    <property type="protein sequence ID" value="KAF7338997.1"/>
    <property type="molecule type" value="Genomic_DNA"/>
</dbReference>
<dbReference type="SUPFAM" id="SSF52047">
    <property type="entry name" value="RNI-like"/>
    <property type="match status" value="1"/>
</dbReference>
<name>A0A8H7CK67_9AGAR</name>
<protein>
    <recommendedName>
        <fullName evidence="1">F-box domain-containing protein</fullName>
    </recommendedName>
</protein>
<dbReference type="InterPro" id="IPR032675">
    <property type="entry name" value="LRR_dom_sf"/>
</dbReference>
<feature type="domain" description="F-box" evidence="1">
    <location>
        <begin position="5"/>
        <end position="78"/>
    </location>
</feature>
<organism evidence="2 3">
    <name type="scientific">Mycena venus</name>
    <dbReference type="NCBI Taxonomy" id="2733690"/>
    <lineage>
        <taxon>Eukaryota</taxon>
        <taxon>Fungi</taxon>
        <taxon>Dikarya</taxon>
        <taxon>Basidiomycota</taxon>
        <taxon>Agaricomycotina</taxon>
        <taxon>Agaricomycetes</taxon>
        <taxon>Agaricomycetidae</taxon>
        <taxon>Agaricales</taxon>
        <taxon>Marasmiineae</taxon>
        <taxon>Mycenaceae</taxon>
        <taxon>Mycena</taxon>
    </lineage>
</organism>
<reference evidence="2" key="1">
    <citation type="submission" date="2020-05" db="EMBL/GenBank/DDBJ databases">
        <title>Mycena genomes resolve the evolution of fungal bioluminescence.</title>
        <authorList>
            <person name="Tsai I.J."/>
        </authorList>
    </citation>
    <scope>NUCLEOTIDE SEQUENCE</scope>
    <source>
        <strain evidence="2">CCC161011</strain>
    </source>
</reference>